<dbReference type="Pfam" id="PF19317">
    <property type="entry name" value="Gag_p24_C"/>
    <property type="match status" value="1"/>
</dbReference>
<dbReference type="EMBL" id="WHWB01033768">
    <property type="protein sequence ID" value="KAJ7417323.1"/>
    <property type="molecule type" value="Genomic_DNA"/>
</dbReference>
<dbReference type="PANTHER" id="PTHR40389:SF2">
    <property type="entry name" value="ENDOGENOUS RETROVIRUS GROUP K MEMBER 24 GAG POLYPROTEIN-RELATED"/>
    <property type="match status" value="1"/>
</dbReference>
<dbReference type="Proteomes" id="UP001145742">
    <property type="component" value="Unassembled WGS sequence"/>
</dbReference>
<evidence type="ECO:0000256" key="1">
    <source>
        <dbReference type="ARBA" id="ARBA00022707"/>
    </source>
</evidence>
<evidence type="ECO:0000313" key="3">
    <source>
        <dbReference type="EMBL" id="KAJ7417323.1"/>
    </source>
</evidence>
<keyword evidence="1" id="KW-0449">Lipoprotein</keyword>
<dbReference type="PANTHER" id="PTHR40389">
    <property type="entry name" value="ENDOGENOUS RETROVIRUS GROUP K MEMBER 24 GAG POLYPROTEIN-RELATED"/>
    <property type="match status" value="1"/>
</dbReference>
<name>A0ABQ9DAK2_9PASS</name>
<feature type="domain" description="Retroviral nucleocapsid Gag protein p24 C-terminal" evidence="2">
    <location>
        <begin position="132"/>
        <end position="201"/>
    </location>
</feature>
<dbReference type="SUPFAM" id="SSF47353">
    <property type="entry name" value="Retrovirus capsid dimerization domain-like"/>
    <property type="match status" value="1"/>
</dbReference>
<evidence type="ECO:0000313" key="4">
    <source>
        <dbReference type="Proteomes" id="UP001145742"/>
    </source>
</evidence>
<dbReference type="Gene3D" id="1.10.375.10">
    <property type="entry name" value="Human Immunodeficiency Virus Type 1 Capsid Protein"/>
    <property type="match status" value="1"/>
</dbReference>
<dbReference type="InterPro" id="IPR008916">
    <property type="entry name" value="Retrov_capsid_C"/>
</dbReference>
<accession>A0ABQ9DAK2</accession>
<sequence>MVMAAVSAIFLLEDESFVLLPALLHSPSVWDELHMKAFLGMGNSSFAVTDMPVKPRQTIIWKKEWRRLAQLEATRPQPAGDPLAGLTPEILVGDGAFADVSIQLQYPIKVHHITAWLSRQAYYAVPEPTPVPSFTAVKQGVTEPYQHFIDSLHQAIAGNSWLGNDEKMSMFRLLAFENANIKTKSLLASLPKTADVSEMLEVTDWTS</sequence>
<dbReference type="InterPro" id="IPR008919">
    <property type="entry name" value="Retrov_capsid_N"/>
</dbReference>
<evidence type="ECO:0000259" key="2">
    <source>
        <dbReference type="Pfam" id="PF19317"/>
    </source>
</evidence>
<dbReference type="InterPro" id="IPR050195">
    <property type="entry name" value="Primate_lentivir_Gag_pol-like"/>
</dbReference>
<protein>
    <recommendedName>
        <fullName evidence="2">Retroviral nucleocapsid Gag protein p24 C-terminal domain-containing protein</fullName>
    </recommendedName>
</protein>
<proteinExistence type="predicted"/>
<keyword evidence="4" id="KW-1185">Reference proteome</keyword>
<gene>
    <name evidence="3" type="ORF">WISP_65022</name>
</gene>
<dbReference type="Gene3D" id="1.10.1200.30">
    <property type="match status" value="1"/>
</dbReference>
<dbReference type="InterPro" id="IPR045345">
    <property type="entry name" value="Gag_p24_C"/>
</dbReference>
<dbReference type="Pfam" id="PF00607">
    <property type="entry name" value="Gag_p24"/>
    <property type="match status" value="1"/>
</dbReference>
<organism evidence="3 4">
    <name type="scientific">Willisornis vidua</name>
    <name type="common">Xingu scale-backed antbird</name>
    <dbReference type="NCBI Taxonomy" id="1566151"/>
    <lineage>
        <taxon>Eukaryota</taxon>
        <taxon>Metazoa</taxon>
        <taxon>Chordata</taxon>
        <taxon>Craniata</taxon>
        <taxon>Vertebrata</taxon>
        <taxon>Euteleostomi</taxon>
        <taxon>Archelosauria</taxon>
        <taxon>Archosauria</taxon>
        <taxon>Dinosauria</taxon>
        <taxon>Saurischia</taxon>
        <taxon>Theropoda</taxon>
        <taxon>Coelurosauria</taxon>
        <taxon>Aves</taxon>
        <taxon>Neognathae</taxon>
        <taxon>Neoaves</taxon>
        <taxon>Telluraves</taxon>
        <taxon>Australaves</taxon>
        <taxon>Passeriformes</taxon>
        <taxon>Thamnophilidae</taxon>
        <taxon>Willisornis</taxon>
    </lineage>
</organism>
<comment type="caution">
    <text evidence="3">The sequence shown here is derived from an EMBL/GenBank/DDBJ whole genome shotgun (WGS) entry which is preliminary data.</text>
</comment>
<reference evidence="3" key="1">
    <citation type="submission" date="2019-10" db="EMBL/GenBank/DDBJ databases">
        <authorList>
            <person name="Soares A.E.R."/>
            <person name="Aleixo A."/>
            <person name="Schneider P."/>
            <person name="Miyaki C.Y."/>
            <person name="Schneider M.P."/>
            <person name="Mello C."/>
            <person name="Vasconcelos A.T.R."/>
        </authorList>
    </citation>
    <scope>NUCLEOTIDE SEQUENCE</scope>
    <source>
        <tissue evidence="3">Muscle</tissue>
    </source>
</reference>
<keyword evidence="1" id="KW-0519">Myristate</keyword>